<comment type="subcellular location">
    <subcellularLocation>
        <location evidence="8">Mitochondrion inner membrane</location>
        <topology evidence="8">Peripheral membrane protein</topology>
        <orientation evidence="8">Matrix side</orientation>
    </subcellularLocation>
</comment>
<keyword evidence="2 8" id="KW-0831">Ubiquinone biosynthesis</keyword>
<accession>A0AAE1KF70</accession>
<keyword evidence="8" id="KW-0999">Mitochondrion inner membrane</keyword>
<dbReference type="GO" id="GO:0046872">
    <property type="term" value="F:metal ion binding"/>
    <property type="evidence" value="ECO:0007669"/>
    <property type="project" value="UniProtKB-KW"/>
</dbReference>
<evidence type="ECO:0000256" key="2">
    <source>
        <dbReference type="ARBA" id="ARBA00022688"/>
    </source>
</evidence>
<dbReference type="SUPFAM" id="SSF47240">
    <property type="entry name" value="Ferritin-like"/>
    <property type="match status" value="1"/>
</dbReference>
<dbReference type="GO" id="GO:0005634">
    <property type="term" value="C:nucleus"/>
    <property type="evidence" value="ECO:0007669"/>
    <property type="project" value="TreeGrafter"/>
</dbReference>
<evidence type="ECO:0000256" key="8">
    <source>
        <dbReference type="HAMAP-Rule" id="MF_03194"/>
    </source>
</evidence>
<comment type="function">
    <text evidence="8">Catalyzes the hydroxylation of 2-polyprenyl-3-methyl-6-methoxy-1,4-benzoquinol (DMQH2) during ubiquinone biosynthesis. Has also a structural role in the COQ enzyme complex, stabilizing other COQ polypeptides. Involved in lifespan determination in a ubiquinone-independent manner.</text>
</comment>
<evidence type="ECO:0000256" key="3">
    <source>
        <dbReference type="ARBA" id="ARBA00022723"/>
    </source>
</evidence>
<feature type="binding site" evidence="8">
    <location>
        <position position="202"/>
    </location>
    <ligand>
        <name>Fe cation</name>
        <dbReference type="ChEBI" id="CHEBI:24875"/>
        <label>2</label>
    </ligand>
</feature>
<keyword evidence="6 8" id="KW-0503">Monooxygenase</keyword>
<dbReference type="GO" id="GO:0008340">
    <property type="term" value="P:determination of adult lifespan"/>
    <property type="evidence" value="ECO:0007669"/>
    <property type="project" value="TreeGrafter"/>
</dbReference>
<evidence type="ECO:0000256" key="6">
    <source>
        <dbReference type="ARBA" id="ARBA00023033"/>
    </source>
</evidence>
<dbReference type="HAMAP" id="MF_01658">
    <property type="entry name" value="COQ7"/>
    <property type="match status" value="1"/>
</dbReference>
<dbReference type="EC" id="1.14.99.60" evidence="8"/>
<dbReference type="GO" id="GO:0016709">
    <property type="term" value="F:oxidoreductase activity, acting on paired donors, with incorporation or reduction of molecular oxygen, NAD(P)H as one donor, and incorporation of one atom of oxygen"/>
    <property type="evidence" value="ECO:0007669"/>
    <property type="project" value="UniProtKB-UniRule"/>
</dbReference>
<feature type="binding site" evidence="8">
    <location>
        <position position="84"/>
    </location>
    <ligand>
        <name>Fe cation</name>
        <dbReference type="ChEBI" id="CHEBI:24875"/>
        <label>1</label>
    </ligand>
</feature>
<sequence length="241" mass="26674">MGGGYGTEQAQMRHNLATVLPAGPAYAHINLRPRFSFSHSSLLSLCSSTMNWPALGQGLRQYSTRAARNKRVIDRIIRVDHAGELGADRIYAGQMAVLGKTSVGPVIQHMWDQEKEHKAKFEELIPQYRVRPTVLVPLWNVAGYVLGAGTAMLGREAAMACTVAVESVITDHYNSQLRELINLGEEEHKELIETIKKFRDDEMDHHDTGLAHDAEMAPAYTALSNVIKAGCKAAVWVSERI</sequence>
<keyword evidence="3 8" id="KW-0479">Metal-binding</keyword>
<evidence type="ECO:0000313" key="10">
    <source>
        <dbReference type="Proteomes" id="UP001286313"/>
    </source>
</evidence>
<dbReference type="GO" id="GO:0008682">
    <property type="term" value="F:3-demethoxyubiquinol 3-hydroxylase activity"/>
    <property type="evidence" value="ECO:0007669"/>
    <property type="project" value="UniProtKB-EC"/>
</dbReference>
<dbReference type="GO" id="GO:0010468">
    <property type="term" value="P:regulation of gene expression"/>
    <property type="evidence" value="ECO:0007669"/>
    <property type="project" value="TreeGrafter"/>
</dbReference>
<proteinExistence type="inferred from homology"/>
<keyword evidence="8" id="KW-0496">Mitochondrion</keyword>
<evidence type="ECO:0000313" key="9">
    <source>
        <dbReference type="EMBL" id="KAK3870250.1"/>
    </source>
</evidence>
<gene>
    <name evidence="9" type="ORF">Pcinc_024513</name>
</gene>
<evidence type="ECO:0000256" key="1">
    <source>
        <dbReference type="ARBA" id="ARBA00004749"/>
    </source>
</evidence>
<comment type="subunit">
    <text evidence="8">Component of a multi-subunit COQ enzyme complex.</text>
</comment>
<feature type="binding site" evidence="8">
    <location>
        <position position="114"/>
    </location>
    <ligand>
        <name>Fe cation</name>
        <dbReference type="ChEBI" id="CHEBI:24875"/>
        <label>1</label>
    </ligand>
</feature>
<dbReference type="PANTHER" id="PTHR11237">
    <property type="entry name" value="COENZYME Q10 BIOSYNTHESIS PROTEIN 7"/>
    <property type="match status" value="1"/>
</dbReference>
<dbReference type="EMBL" id="JAWQEG010002697">
    <property type="protein sequence ID" value="KAK3870250.1"/>
    <property type="molecule type" value="Genomic_DNA"/>
</dbReference>
<keyword evidence="7 8" id="KW-0472">Membrane</keyword>
<feature type="binding site" evidence="8">
    <location>
        <position position="117"/>
    </location>
    <ligand>
        <name>Fe cation</name>
        <dbReference type="ChEBI" id="CHEBI:24875"/>
        <label>1</label>
    </ligand>
</feature>
<keyword evidence="4 8" id="KW-0560">Oxidoreductase</keyword>
<dbReference type="Proteomes" id="UP001286313">
    <property type="component" value="Unassembled WGS sequence"/>
</dbReference>
<comment type="caution">
    <text evidence="9">The sequence shown here is derived from an EMBL/GenBank/DDBJ whole genome shotgun (WGS) entry which is preliminary data.</text>
</comment>
<feature type="binding site" evidence="8">
    <location>
        <position position="166"/>
    </location>
    <ligand>
        <name>Fe cation</name>
        <dbReference type="ChEBI" id="CHEBI:24875"/>
        <label>2</label>
    </ligand>
</feature>
<feature type="binding site" evidence="8">
    <location>
        <position position="114"/>
    </location>
    <ligand>
        <name>Fe cation</name>
        <dbReference type="ChEBI" id="CHEBI:24875"/>
        <label>2</label>
    </ligand>
</feature>
<dbReference type="GO" id="GO:0031314">
    <property type="term" value="C:extrinsic component of mitochondrial inner membrane"/>
    <property type="evidence" value="ECO:0007669"/>
    <property type="project" value="UniProtKB-UniRule"/>
</dbReference>
<protein>
    <recommendedName>
        <fullName evidence="8">5-demethoxyubiquinone hydroxylase, mitochondrial</fullName>
        <shortName evidence="8">DMQ hydroxylase</shortName>
        <ecNumber evidence="8">1.14.99.60</ecNumber>
    </recommendedName>
    <alternativeName>
        <fullName evidence="8">Ubiquinone biosynthesis monooxygenase COQ7</fullName>
    </alternativeName>
</protein>
<comment type="similarity">
    <text evidence="8">Belongs to the COQ7 family.</text>
</comment>
<comment type="pathway">
    <text evidence="1 8">Cofactor biosynthesis; ubiquinone biosynthesis.</text>
</comment>
<keyword evidence="10" id="KW-1185">Reference proteome</keyword>
<evidence type="ECO:0000256" key="4">
    <source>
        <dbReference type="ARBA" id="ARBA00023002"/>
    </source>
</evidence>
<dbReference type="CDD" id="cd01042">
    <property type="entry name" value="DMQH"/>
    <property type="match status" value="1"/>
</dbReference>
<dbReference type="GO" id="GO:0006744">
    <property type="term" value="P:ubiquinone biosynthetic process"/>
    <property type="evidence" value="ECO:0007669"/>
    <property type="project" value="UniProtKB-UniRule"/>
</dbReference>
<evidence type="ECO:0000256" key="5">
    <source>
        <dbReference type="ARBA" id="ARBA00023004"/>
    </source>
</evidence>
<evidence type="ECO:0000256" key="7">
    <source>
        <dbReference type="ARBA" id="ARBA00023136"/>
    </source>
</evidence>
<dbReference type="AlphaFoldDB" id="A0AAE1KF70"/>
<reference evidence="9" key="1">
    <citation type="submission" date="2023-10" db="EMBL/GenBank/DDBJ databases">
        <title>Genome assemblies of two species of porcelain crab, Petrolisthes cinctipes and Petrolisthes manimaculis (Anomura: Porcellanidae).</title>
        <authorList>
            <person name="Angst P."/>
        </authorList>
    </citation>
    <scope>NUCLEOTIDE SEQUENCE</scope>
    <source>
        <strain evidence="9">PB745_01</strain>
        <tissue evidence="9">Gill</tissue>
    </source>
</reference>
<comment type="catalytic activity">
    <reaction evidence="8">
        <text>a 5-methoxy-2-methyl-3-(all-trans-polyprenyl)benzene-1,4-diol + AH2 + O2 = a 3-demethylubiquinol + A + H2O</text>
        <dbReference type="Rhea" id="RHEA:50908"/>
        <dbReference type="Rhea" id="RHEA-COMP:10859"/>
        <dbReference type="Rhea" id="RHEA-COMP:10914"/>
        <dbReference type="ChEBI" id="CHEBI:13193"/>
        <dbReference type="ChEBI" id="CHEBI:15377"/>
        <dbReference type="ChEBI" id="CHEBI:15379"/>
        <dbReference type="ChEBI" id="CHEBI:17499"/>
        <dbReference type="ChEBI" id="CHEBI:84167"/>
        <dbReference type="ChEBI" id="CHEBI:84422"/>
        <dbReference type="EC" id="1.14.99.60"/>
    </reaction>
</comment>
<keyword evidence="5 8" id="KW-0408">Iron</keyword>
<dbReference type="Pfam" id="PF03232">
    <property type="entry name" value="COQ7"/>
    <property type="match status" value="1"/>
</dbReference>
<comment type="cofactor">
    <cofactor evidence="8">
        <name>Fe cation</name>
        <dbReference type="ChEBI" id="CHEBI:24875"/>
    </cofactor>
    <text evidence="8">Binds 2 iron ions per subunit.</text>
</comment>
<name>A0AAE1KF70_PETCI</name>
<dbReference type="InterPro" id="IPR009078">
    <property type="entry name" value="Ferritin-like_SF"/>
</dbReference>
<dbReference type="GO" id="GO:2000377">
    <property type="term" value="P:regulation of reactive oxygen species metabolic process"/>
    <property type="evidence" value="ECO:0007669"/>
    <property type="project" value="TreeGrafter"/>
</dbReference>
<dbReference type="InterPro" id="IPR011566">
    <property type="entry name" value="Ubq_synth_Coq7"/>
</dbReference>
<feature type="binding site" evidence="8">
    <location>
        <position position="202"/>
    </location>
    <ligand>
        <name>Fe cation</name>
        <dbReference type="ChEBI" id="CHEBI:24875"/>
        <label>1</label>
    </ligand>
</feature>
<organism evidence="9 10">
    <name type="scientific">Petrolisthes cinctipes</name>
    <name type="common">Flat porcelain crab</name>
    <dbReference type="NCBI Taxonomy" id="88211"/>
    <lineage>
        <taxon>Eukaryota</taxon>
        <taxon>Metazoa</taxon>
        <taxon>Ecdysozoa</taxon>
        <taxon>Arthropoda</taxon>
        <taxon>Crustacea</taxon>
        <taxon>Multicrustacea</taxon>
        <taxon>Malacostraca</taxon>
        <taxon>Eumalacostraca</taxon>
        <taxon>Eucarida</taxon>
        <taxon>Decapoda</taxon>
        <taxon>Pleocyemata</taxon>
        <taxon>Anomura</taxon>
        <taxon>Galatheoidea</taxon>
        <taxon>Porcellanidae</taxon>
        <taxon>Petrolisthes</taxon>
    </lineage>
</organism>
<feature type="binding site" evidence="8">
    <location>
        <position position="205"/>
    </location>
    <ligand>
        <name>Fe cation</name>
        <dbReference type="ChEBI" id="CHEBI:24875"/>
        <label>2</label>
    </ligand>
</feature>
<dbReference type="PANTHER" id="PTHR11237:SF4">
    <property type="entry name" value="5-DEMETHOXYUBIQUINONE HYDROXYLASE, MITOCHONDRIAL"/>
    <property type="match status" value="1"/>
</dbReference>